<dbReference type="EMBL" id="JACGCI010000055">
    <property type="protein sequence ID" value="KAF6750640.1"/>
    <property type="molecule type" value="Genomic_DNA"/>
</dbReference>
<keyword evidence="1" id="KW-0812">Transmembrane</keyword>
<comment type="caution">
    <text evidence="2">The sequence shown here is derived from an EMBL/GenBank/DDBJ whole genome shotgun (WGS) entry which is preliminary data.</text>
</comment>
<feature type="non-terminal residue" evidence="2">
    <location>
        <position position="135"/>
    </location>
</feature>
<accession>A0A8H6HQ39</accession>
<feature type="transmembrane region" description="Helical" evidence="1">
    <location>
        <begin position="20"/>
        <end position="39"/>
    </location>
</feature>
<protein>
    <submittedName>
        <fullName evidence="2">Uncharacterized protein</fullName>
    </submittedName>
</protein>
<keyword evidence="1" id="KW-1133">Transmembrane helix</keyword>
<organism evidence="2 3">
    <name type="scientific">Ephemerocybe angulata</name>
    <dbReference type="NCBI Taxonomy" id="980116"/>
    <lineage>
        <taxon>Eukaryota</taxon>
        <taxon>Fungi</taxon>
        <taxon>Dikarya</taxon>
        <taxon>Basidiomycota</taxon>
        <taxon>Agaricomycotina</taxon>
        <taxon>Agaricomycetes</taxon>
        <taxon>Agaricomycetidae</taxon>
        <taxon>Agaricales</taxon>
        <taxon>Agaricineae</taxon>
        <taxon>Psathyrellaceae</taxon>
        <taxon>Ephemerocybe</taxon>
    </lineage>
</organism>
<gene>
    <name evidence="2" type="ORF">DFP72DRAFT_909706</name>
</gene>
<name>A0A8H6HQ39_9AGAR</name>
<feature type="transmembrane region" description="Helical" evidence="1">
    <location>
        <begin position="48"/>
        <end position="67"/>
    </location>
</feature>
<dbReference type="Proteomes" id="UP000521943">
    <property type="component" value="Unassembled WGS sequence"/>
</dbReference>
<keyword evidence="3" id="KW-1185">Reference proteome</keyword>
<keyword evidence="1" id="KW-0472">Membrane</keyword>
<evidence type="ECO:0000313" key="2">
    <source>
        <dbReference type="EMBL" id="KAF6750640.1"/>
    </source>
</evidence>
<reference evidence="2 3" key="1">
    <citation type="submission" date="2020-07" db="EMBL/GenBank/DDBJ databases">
        <title>Comparative genomics of pyrophilous fungi reveals a link between fire events and developmental genes.</title>
        <authorList>
            <consortium name="DOE Joint Genome Institute"/>
            <person name="Steindorff A.S."/>
            <person name="Carver A."/>
            <person name="Calhoun S."/>
            <person name="Stillman K."/>
            <person name="Liu H."/>
            <person name="Lipzen A."/>
            <person name="Pangilinan J."/>
            <person name="Labutti K."/>
            <person name="Bruns T.D."/>
            <person name="Grigoriev I.V."/>
        </authorList>
    </citation>
    <scope>NUCLEOTIDE SEQUENCE [LARGE SCALE GENOMIC DNA]</scope>
    <source>
        <strain evidence="2 3">CBS 144469</strain>
    </source>
</reference>
<proteinExistence type="predicted"/>
<sequence>MRFSQSTILSGPGSIPFTPFPFPFPIPLSFLVSFFDSLLPSFLGGPTLLPLVLWRFGFGFGGVYIYHPDFGTSAMPSVGRFWSTPDPFVVRPWLALGDKTKQTTSLALLFFSSQFLFSVPSTLHLIPLYHLVRSP</sequence>
<feature type="transmembrane region" description="Helical" evidence="1">
    <location>
        <begin position="106"/>
        <end position="132"/>
    </location>
</feature>
<dbReference type="AlphaFoldDB" id="A0A8H6HQ39"/>
<evidence type="ECO:0000256" key="1">
    <source>
        <dbReference type="SAM" id="Phobius"/>
    </source>
</evidence>
<evidence type="ECO:0000313" key="3">
    <source>
        <dbReference type="Proteomes" id="UP000521943"/>
    </source>
</evidence>